<keyword evidence="3" id="KW-1185">Reference proteome</keyword>
<name>A0A937D9L9_9FLAO</name>
<protein>
    <recommendedName>
        <fullName evidence="1">Contractile injection system tube protein N-terminal domain-containing protein</fullName>
    </recommendedName>
</protein>
<dbReference type="InterPro" id="IPR045361">
    <property type="entry name" value="CIS_tube_prot_N"/>
</dbReference>
<dbReference type="AlphaFoldDB" id="A0A937D9L9"/>
<evidence type="ECO:0000313" key="3">
    <source>
        <dbReference type="Proteomes" id="UP000651057"/>
    </source>
</evidence>
<dbReference type="Pfam" id="PF19266">
    <property type="entry name" value="CIS_tube"/>
    <property type="match status" value="1"/>
</dbReference>
<dbReference type="EMBL" id="JAERQJ010000003">
    <property type="protein sequence ID" value="MBL0683847.1"/>
    <property type="molecule type" value="Genomic_DNA"/>
</dbReference>
<gene>
    <name evidence="2" type="ORF">JJQ60_09990</name>
</gene>
<proteinExistence type="predicted"/>
<reference evidence="2" key="1">
    <citation type="submission" date="2021-01" db="EMBL/GenBank/DDBJ databases">
        <authorList>
            <person name="Zhong Y.L."/>
        </authorList>
    </citation>
    <scope>NUCLEOTIDE SEQUENCE</scope>
    <source>
        <strain evidence="2">KCTC 23302</strain>
    </source>
</reference>
<dbReference type="RefSeq" id="WP_201919224.1">
    <property type="nucleotide sequence ID" value="NZ_BAABAX010000005.1"/>
</dbReference>
<organism evidence="2 3">
    <name type="scientific">Aquimarina mytili</name>
    <dbReference type="NCBI Taxonomy" id="874423"/>
    <lineage>
        <taxon>Bacteria</taxon>
        <taxon>Pseudomonadati</taxon>
        <taxon>Bacteroidota</taxon>
        <taxon>Flavobacteriia</taxon>
        <taxon>Flavobacteriales</taxon>
        <taxon>Flavobacteriaceae</taxon>
        <taxon>Aquimarina</taxon>
    </lineage>
</organism>
<accession>A0A937D9L9</accession>
<feature type="domain" description="Contractile injection system tube protein N-terminal" evidence="1">
    <location>
        <begin position="6"/>
        <end position="180"/>
    </location>
</feature>
<evidence type="ECO:0000259" key="1">
    <source>
        <dbReference type="Pfam" id="PF19266"/>
    </source>
</evidence>
<evidence type="ECO:0000313" key="2">
    <source>
        <dbReference type="EMBL" id="MBL0683847.1"/>
    </source>
</evidence>
<comment type="caution">
    <text evidence="2">The sequence shown here is derived from an EMBL/GenBank/DDBJ whole genome shotgun (WGS) entry which is preliminary data.</text>
</comment>
<sequence length="247" mass="28228">MDESGKLIKVSIEAYENEEFTKKAKSKPNRISLPVNPESFTQNFKVKLNVQQGQGNQGTNASYEGTAPEELKLDFILDGTNTIQGYNSTLKFKPDVASLSNENSLPVKDQLKIFMNTVYNMNGEIHRPHFLKVHWGDGFKFPCILSNLDLNYTLFKPNGDPLRIKVSATFLNYIAQKERVARERKRSPDLTHVRLVKAGDRLDWMTDEIYNDPKYVMQVARANGLTTFRQIKPGRELVFPPLEKTTE</sequence>
<dbReference type="Proteomes" id="UP000651057">
    <property type="component" value="Unassembled WGS sequence"/>
</dbReference>